<sequence length="205" mass="22920">MDELHRAADLFAVGELDESHLTMIGADALARGVDSPALIELACLHRTDCRDAPELFRTALAELEIVHLGGWRDREVAVRLRRANRNAAALLADEGDSDECLSLIFTDLFELRMRPEPEPPELEELAWDFYTMQISLEDGLDAAIIWDEIRAGCRNLLAGPPYAPVYPRAGRVNETPPEPHIPAETPDRPRLLDRLRAGLAAILRR</sequence>
<name>A0A846WAA1_9NOCA</name>
<organism evidence="1 2">
    <name type="scientific">Nocardia coubleae</name>
    <dbReference type="NCBI Taxonomy" id="356147"/>
    <lineage>
        <taxon>Bacteria</taxon>
        <taxon>Bacillati</taxon>
        <taxon>Actinomycetota</taxon>
        <taxon>Actinomycetes</taxon>
        <taxon>Mycobacteriales</taxon>
        <taxon>Nocardiaceae</taxon>
        <taxon>Nocardia</taxon>
    </lineage>
</organism>
<keyword evidence="2" id="KW-1185">Reference proteome</keyword>
<evidence type="ECO:0000313" key="2">
    <source>
        <dbReference type="Proteomes" id="UP000572007"/>
    </source>
</evidence>
<evidence type="ECO:0000313" key="1">
    <source>
        <dbReference type="EMBL" id="NKX90015.1"/>
    </source>
</evidence>
<dbReference type="Proteomes" id="UP000572007">
    <property type="component" value="Unassembled WGS sequence"/>
</dbReference>
<dbReference type="AlphaFoldDB" id="A0A846WAA1"/>
<reference evidence="1 2" key="1">
    <citation type="submission" date="2020-04" db="EMBL/GenBank/DDBJ databases">
        <title>MicrobeNet Type strains.</title>
        <authorList>
            <person name="Nicholson A.C."/>
        </authorList>
    </citation>
    <scope>NUCLEOTIDE SEQUENCE [LARGE SCALE GENOMIC DNA]</scope>
    <source>
        <strain evidence="1 2">DSM 44960</strain>
    </source>
</reference>
<comment type="caution">
    <text evidence="1">The sequence shown here is derived from an EMBL/GenBank/DDBJ whole genome shotgun (WGS) entry which is preliminary data.</text>
</comment>
<dbReference type="EMBL" id="JAAXOM010000006">
    <property type="protein sequence ID" value="NKX90015.1"/>
    <property type="molecule type" value="Genomic_DNA"/>
</dbReference>
<dbReference type="RefSeq" id="WP_067642180.1">
    <property type="nucleotide sequence ID" value="NZ_JAAXOM010000006.1"/>
</dbReference>
<accession>A0A846WAA1</accession>
<proteinExistence type="predicted"/>
<protein>
    <submittedName>
        <fullName evidence="1">Uncharacterized protein</fullName>
    </submittedName>
</protein>
<gene>
    <name evidence="1" type="ORF">HGA10_22240</name>
</gene>